<organism evidence="10 11">
    <name type="scientific">Enterococcus durans</name>
    <dbReference type="NCBI Taxonomy" id="53345"/>
    <lineage>
        <taxon>Bacteria</taxon>
        <taxon>Bacillati</taxon>
        <taxon>Bacillota</taxon>
        <taxon>Bacilli</taxon>
        <taxon>Lactobacillales</taxon>
        <taxon>Enterococcaceae</taxon>
        <taxon>Enterococcus</taxon>
    </lineage>
</organism>
<keyword evidence="2 7" id="KW-0812">Transmembrane</keyword>
<evidence type="ECO:0000256" key="5">
    <source>
        <dbReference type="ARBA" id="ARBA00022989"/>
    </source>
</evidence>
<evidence type="ECO:0000256" key="6">
    <source>
        <dbReference type="ARBA" id="ARBA00023136"/>
    </source>
</evidence>
<keyword evidence="5 7" id="KW-1133">Transmembrane helix</keyword>
<dbReference type="GO" id="GO:0015421">
    <property type="term" value="F:ABC-type oligopeptide transporter activity"/>
    <property type="evidence" value="ECO:0007669"/>
    <property type="project" value="TreeGrafter"/>
</dbReference>
<dbReference type="InterPro" id="IPR003593">
    <property type="entry name" value="AAA+_ATPase"/>
</dbReference>
<dbReference type="PANTHER" id="PTHR43394:SF1">
    <property type="entry name" value="ATP-BINDING CASSETTE SUB-FAMILY B MEMBER 10, MITOCHONDRIAL"/>
    <property type="match status" value="1"/>
</dbReference>
<feature type="transmembrane region" description="Helical" evidence="7">
    <location>
        <begin position="12"/>
        <end position="36"/>
    </location>
</feature>
<evidence type="ECO:0000259" key="9">
    <source>
        <dbReference type="PROSITE" id="PS50929"/>
    </source>
</evidence>
<dbReference type="Gene3D" id="3.40.50.300">
    <property type="entry name" value="P-loop containing nucleotide triphosphate hydrolases"/>
    <property type="match status" value="1"/>
</dbReference>
<evidence type="ECO:0000313" key="10">
    <source>
        <dbReference type="EMBL" id="STP29925.1"/>
    </source>
</evidence>
<dbReference type="Pfam" id="PF00005">
    <property type="entry name" value="ABC_tran"/>
    <property type="match status" value="1"/>
</dbReference>
<feature type="domain" description="ABC transmembrane type-1" evidence="9">
    <location>
        <begin position="13"/>
        <end position="290"/>
    </location>
</feature>
<feature type="transmembrane region" description="Helical" evidence="7">
    <location>
        <begin position="48"/>
        <end position="68"/>
    </location>
</feature>
<dbReference type="RefSeq" id="WP_115235515.1">
    <property type="nucleotide sequence ID" value="NZ_UGIF01000002.1"/>
</dbReference>
<dbReference type="Pfam" id="PF00664">
    <property type="entry name" value="ABC_membrane"/>
    <property type="match status" value="1"/>
</dbReference>
<dbReference type="InterPro" id="IPR025662">
    <property type="entry name" value="Sigma_54_int_dom_ATP-bd_1"/>
</dbReference>
<dbReference type="InterPro" id="IPR036640">
    <property type="entry name" value="ABC1_TM_sf"/>
</dbReference>
<feature type="transmembrane region" description="Helical" evidence="7">
    <location>
        <begin position="145"/>
        <end position="165"/>
    </location>
</feature>
<dbReference type="InterPro" id="IPR017871">
    <property type="entry name" value="ABC_transporter-like_CS"/>
</dbReference>
<feature type="domain" description="ABC transporter" evidence="8">
    <location>
        <begin position="320"/>
        <end position="521"/>
    </location>
</feature>
<dbReference type="InterPro" id="IPR011527">
    <property type="entry name" value="ABC1_TM_dom"/>
</dbReference>
<dbReference type="Proteomes" id="UP000254070">
    <property type="component" value="Unassembled WGS sequence"/>
</dbReference>
<dbReference type="InterPro" id="IPR039421">
    <property type="entry name" value="Type_1_exporter"/>
</dbReference>
<dbReference type="InterPro" id="IPR003439">
    <property type="entry name" value="ABC_transporter-like_ATP-bd"/>
</dbReference>
<dbReference type="GO" id="GO:0005524">
    <property type="term" value="F:ATP binding"/>
    <property type="evidence" value="ECO:0007669"/>
    <property type="project" value="UniProtKB-KW"/>
</dbReference>
<dbReference type="SMART" id="SM00382">
    <property type="entry name" value="AAA"/>
    <property type="match status" value="1"/>
</dbReference>
<dbReference type="EMBL" id="UGIF01000002">
    <property type="protein sequence ID" value="STP29925.1"/>
    <property type="molecule type" value="Genomic_DNA"/>
</dbReference>
<evidence type="ECO:0000256" key="4">
    <source>
        <dbReference type="ARBA" id="ARBA00022840"/>
    </source>
</evidence>
<accession>A0A377KL58</accession>
<dbReference type="Gene3D" id="1.20.1560.10">
    <property type="entry name" value="ABC transporter type 1, transmembrane domain"/>
    <property type="match status" value="1"/>
</dbReference>
<evidence type="ECO:0000259" key="8">
    <source>
        <dbReference type="PROSITE" id="PS50893"/>
    </source>
</evidence>
<dbReference type="PANTHER" id="PTHR43394">
    <property type="entry name" value="ATP-DEPENDENT PERMEASE MDL1, MITOCHONDRIAL"/>
    <property type="match status" value="1"/>
</dbReference>
<keyword evidence="4" id="KW-0067">ATP-binding</keyword>
<evidence type="ECO:0000256" key="3">
    <source>
        <dbReference type="ARBA" id="ARBA00022741"/>
    </source>
</evidence>
<dbReference type="PROSITE" id="PS00211">
    <property type="entry name" value="ABC_TRANSPORTER_1"/>
    <property type="match status" value="1"/>
</dbReference>
<comment type="subcellular location">
    <subcellularLocation>
        <location evidence="1">Cell membrane</location>
        <topology evidence="1">Multi-pass membrane protein</topology>
    </subcellularLocation>
</comment>
<feature type="transmembrane region" description="Helical" evidence="7">
    <location>
        <begin position="115"/>
        <end position="139"/>
    </location>
</feature>
<protein>
    <submittedName>
        <fullName evidence="10">ABC-type bacteriocin/lantibiotic exporters, contain an N-terminal double-glycine peptidase domain</fullName>
    </submittedName>
</protein>
<gene>
    <name evidence="10" type="ORF">NCTC8129_02156</name>
</gene>
<sequence>MKEILGKNKRFLFITAILVIVGALTYMITPIFIQIFNQRNTTVTYKMMFLIFFAMLVSFLLQVFMLIYRENYAAKFNVTYLFVLMNKLTGITYDKFIEKESSYLINRVFAAVDSLYLFLLSSVSTIAKSGFIILLSLGLVLFMSWQIFLVLLLLLPLNFLGFKYINKQLSIKMEQMQQDSANARKDLIVTLSNVDNVKAQADNSAIELLLQPKMTAMYDSLANNNKYAQVTSSSITFVNQLVQNMTYIWTSILIVQKQLPVGSLIILSIIVPMYYSALSELSKANVDYKSLSTSNDFIKQELDANQEESGGKELDSIKTIRFESPTFSINEKTFSYPLNLSVKKNDIVYIEGDSGSGKSSLLRLLLKFRKSTGIRINEIKIDEICNSSLRNKITYISQTPTILSTSLENNIGMGHELSEEEKVLIEKSGILNSILKEKSWDSILYENGANLSGGEKQRIAICRVIITNADLYILDESISNIDKESAIAIMEFLTENINDKIILFTTHDKYFKKYANKVITI</sequence>
<keyword evidence="3" id="KW-0547">Nucleotide-binding</keyword>
<feature type="transmembrane region" description="Helical" evidence="7">
    <location>
        <begin position="259"/>
        <end position="277"/>
    </location>
</feature>
<dbReference type="PROSITE" id="PS00675">
    <property type="entry name" value="SIGMA54_INTERACT_1"/>
    <property type="match status" value="1"/>
</dbReference>
<reference evidence="10 11" key="1">
    <citation type="submission" date="2018-06" db="EMBL/GenBank/DDBJ databases">
        <authorList>
            <consortium name="Pathogen Informatics"/>
            <person name="Doyle S."/>
        </authorList>
    </citation>
    <scope>NUCLEOTIDE SEQUENCE [LARGE SCALE GENOMIC DNA]</scope>
    <source>
        <strain evidence="10 11">NCTC8129</strain>
    </source>
</reference>
<proteinExistence type="predicted"/>
<keyword evidence="6 7" id="KW-0472">Membrane</keyword>
<dbReference type="PROSITE" id="PS50893">
    <property type="entry name" value="ABC_TRANSPORTER_2"/>
    <property type="match status" value="1"/>
</dbReference>
<name>A0A377KL58_9ENTE</name>
<dbReference type="SUPFAM" id="SSF52540">
    <property type="entry name" value="P-loop containing nucleoside triphosphate hydrolases"/>
    <property type="match status" value="1"/>
</dbReference>
<dbReference type="GO" id="GO:0005886">
    <property type="term" value="C:plasma membrane"/>
    <property type="evidence" value="ECO:0007669"/>
    <property type="project" value="UniProtKB-SubCell"/>
</dbReference>
<dbReference type="AlphaFoldDB" id="A0A377KL58"/>
<evidence type="ECO:0000256" key="1">
    <source>
        <dbReference type="ARBA" id="ARBA00004651"/>
    </source>
</evidence>
<evidence type="ECO:0000256" key="2">
    <source>
        <dbReference type="ARBA" id="ARBA00022692"/>
    </source>
</evidence>
<evidence type="ECO:0000313" key="11">
    <source>
        <dbReference type="Proteomes" id="UP000254070"/>
    </source>
</evidence>
<dbReference type="SUPFAM" id="SSF90123">
    <property type="entry name" value="ABC transporter transmembrane region"/>
    <property type="match status" value="1"/>
</dbReference>
<dbReference type="InterPro" id="IPR027417">
    <property type="entry name" value="P-loop_NTPase"/>
</dbReference>
<dbReference type="GO" id="GO:0016887">
    <property type="term" value="F:ATP hydrolysis activity"/>
    <property type="evidence" value="ECO:0007669"/>
    <property type="project" value="InterPro"/>
</dbReference>
<dbReference type="PROSITE" id="PS50929">
    <property type="entry name" value="ABC_TM1F"/>
    <property type="match status" value="1"/>
</dbReference>
<evidence type="ECO:0000256" key="7">
    <source>
        <dbReference type="SAM" id="Phobius"/>
    </source>
</evidence>